<evidence type="ECO:0000313" key="1">
    <source>
        <dbReference type="EMBL" id="TEB08091.1"/>
    </source>
</evidence>
<reference evidence="1 2" key="1">
    <citation type="journal article" date="2018" name="Environ. Microbiol.">
        <title>Novel energy conservation strategies and behaviour of Pelotomaculum schinkii driving syntrophic propionate catabolism.</title>
        <authorList>
            <person name="Hidalgo-Ahumada C.A.P."/>
            <person name="Nobu M.K."/>
            <person name="Narihiro T."/>
            <person name="Tamaki H."/>
            <person name="Liu W.T."/>
            <person name="Kamagata Y."/>
            <person name="Stams A.J.M."/>
            <person name="Imachi H."/>
            <person name="Sousa D.Z."/>
        </authorList>
    </citation>
    <scope>NUCLEOTIDE SEQUENCE [LARGE SCALE GENOMIC DNA]</scope>
    <source>
        <strain evidence="1 2">HH</strain>
    </source>
</reference>
<gene>
    <name evidence="1" type="ORF">Psch_01646</name>
</gene>
<dbReference type="EMBL" id="QFGA01000001">
    <property type="protein sequence ID" value="TEB08091.1"/>
    <property type="molecule type" value="Genomic_DNA"/>
</dbReference>
<sequence length="150" mass="16718">MDDTAFKMFKLFNGGYCCTQIMVKMALDEEEKENEDLLRALNGFCIGIGSTPKICGVLTAGIAILGLYAGKGNSIEYPKQGYSSMVDEYTEWFESEFGGTECRDLIGVVSVTDWNTNQEYVLKCGNILIKSYEKVQEILGNHGFEFGSRE</sequence>
<dbReference type="Proteomes" id="UP000298324">
    <property type="component" value="Unassembled WGS sequence"/>
</dbReference>
<keyword evidence="2" id="KW-1185">Reference proteome</keyword>
<name>A0A4Y7RH27_9FIRM</name>
<dbReference type="RefSeq" id="WP_190239821.1">
    <property type="nucleotide sequence ID" value="NZ_QFGA01000001.1"/>
</dbReference>
<evidence type="ECO:0000313" key="2">
    <source>
        <dbReference type="Proteomes" id="UP000298324"/>
    </source>
</evidence>
<proteinExistence type="predicted"/>
<dbReference type="NCBIfam" id="NF045669">
    <property type="entry name" value="DVU1555_fam_CGA"/>
    <property type="match status" value="1"/>
</dbReference>
<organism evidence="1 2">
    <name type="scientific">Pelotomaculum schinkii</name>
    <dbReference type="NCBI Taxonomy" id="78350"/>
    <lineage>
        <taxon>Bacteria</taxon>
        <taxon>Bacillati</taxon>
        <taxon>Bacillota</taxon>
        <taxon>Clostridia</taxon>
        <taxon>Eubacteriales</taxon>
        <taxon>Desulfotomaculaceae</taxon>
        <taxon>Pelotomaculum</taxon>
    </lineage>
</organism>
<protein>
    <submittedName>
        <fullName evidence="1">Putative redox-active protein</fullName>
    </submittedName>
</protein>
<accession>A0A4Y7RH27</accession>
<dbReference type="InterPro" id="IPR010181">
    <property type="entry name" value="CGCAxxGCC_motif"/>
</dbReference>
<comment type="caution">
    <text evidence="1">The sequence shown here is derived from an EMBL/GenBank/DDBJ whole genome shotgun (WGS) entry which is preliminary data.</text>
</comment>
<dbReference type="Pfam" id="PF09719">
    <property type="entry name" value="C_GCAxxG_C_C"/>
    <property type="match status" value="1"/>
</dbReference>
<dbReference type="AlphaFoldDB" id="A0A4Y7RH27"/>